<evidence type="ECO:0000256" key="2">
    <source>
        <dbReference type="ARBA" id="ARBA00010817"/>
    </source>
</evidence>
<dbReference type="InterPro" id="IPR051912">
    <property type="entry name" value="Alkylbase_DNA_Glycosylase/TA"/>
</dbReference>
<dbReference type="CDD" id="cd00056">
    <property type="entry name" value="ENDO3c"/>
    <property type="match status" value="1"/>
</dbReference>
<feature type="domain" description="HhH-GPD" evidence="7">
    <location>
        <begin position="136"/>
        <end position="301"/>
    </location>
</feature>
<dbReference type="GO" id="GO:0006307">
    <property type="term" value="P:DNA alkylation repair"/>
    <property type="evidence" value="ECO:0007669"/>
    <property type="project" value="TreeGrafter"/>
</dbReference>
<dbReference type="GO" id="GO:0032131">
    <property type="term" value="F:alkylated DNA binding"/>
    <property type="evidence" value="ECO:0007669"/>
    <property type="project" value="TreeGrafter"/>
</dbReference>
<evidence type="ECO:0000259" key="7">
    <source>
        <dbReference type="SMART" id="SM00478"/>
    </source>
</evidence>
<keyword evidence="9" id="KW-0326">Glycosidase</keyword>
<dbReference type="FunFam" id="1.10.340.30:FF:000004">
    <property type="entry name" value="DNA-3-methyladenine glycosylase II"/>
    <property type="match status" value="1"/>
</dbReference>
<dbReference type="AlphaFoldDB" id="A0A916JV78"/>
<evidence type="ECO:0000259" key="8">
    <source>
        <dbReference type="SMART" id="SM01009"/>
    </source>
</evidence>
<evidence type="ECO:0000256" key="6">
    <source>
        <dbReference type="ARBA" id="ARBA00023204"/>
    </source>
</evidence>
<keyword evidence="6" id="KW-0234">DNA repair</keyword>
<proteinExistence type="inferred from homology"/>
<sequence length="301" mass="34665">MNNTPMLELPLPNRFSFDENLRYLSRSANECMFHIENGRIYKRIPALPHSPLVEISGDREDTLVIRYLDPTLPQSDLLNDAVIRYVRDWFDLDTDLEPFYHMTAADPLLCKVADEFYGLRIIGIPDLFEALCWGIMGQQINLTFAYTLKRRFVEAFGDREEYKGVSHWLFPEPQRIAELSTGDLTCLQLTGKKSEYMIGVARLMAEGSLSKQSLVQAGDLAAVEKQLVKIRGIGPWTANYVIMRCLRMPAAFPIDDVGLHNAIKHVLELDHKPSIARIRELSMPWGEWKAYATFYLWRCLY</sequence>
<dbReference type="EC" id="3.2.2.21" evidence="3"/>
<dbReference type="PANTHER" id="PTHR43003">
    <property type="entry name" value="DNA-3-METHYLADENINE GLYCOSYLASE"/>
    <property type="match status" value="1"/>
</dbReference>
<dbReference type="PROSITE" id="PS00516">
    <property type="entry name" value="ALKYLBASE_DNA_GLYCOS"/>
    <property type="match status" value="1"/>
</dbReference>
<dbReference type="Proteomes" id="UP000693672">
    <property type="component" value="Unassembled WGS sequence"/>
</dbReference>
<dbReference type="Pfam" id="PF00730">
    <property type="entry name" value="HhH-GPD"/>
    <property type="match status" value="1"/>
</dbReference>
<comment type="caution">
    <text evidence="9">The sequence shown here is derived from an EMBL/GenBank/DDBJ whole genome shotgun (WGS) entry which is preliminary data.</text>
</comment>
<dbReference type="GO" id="GO:0006285">
    <property type="term" value="P:base-excision repair, AP site formation"/>
    <property type="evidence" value="ECO:0007669"/>
    <property type="project" value="TreeGrafter"/>
</dbReference>
<keyword evidence="4" id="KW-0227">DNA damage</keyword>
<dbReference type="GO" id="GO:0043916">
    <property type="term" value="F:DNA-7-methylguanine glycosylase activity"/>
    <property type="evidence" value="ECO:0007669"/>
    <property type="project" value="TreeGrafter"/>
</dbReference>
<dbReference type="GO" id="GO:0005737">
    <property type="term" value="C:cytoplasm"/>
    <property type="evidence" value="ECO:0007669"/>
    <property type="project" value="TreeGrafter"/>
</dbReference>
<accession>A0A916JV78</accession>
<protein>
    <recommendedName>
        <fullName evidence="3">DNA-3-methyladenine glycosylase II</fullName>
        <ecNumber evidence="3">3.2.2.21</ecNumber>
    </recommendedName>
</protein>
<name>A0A916JV78_9BACL</name>
<dbReference type="GO" id="GO:0008725">
    <property type="term" value="F:DNA-3-methyladenine glycosylase activity"/>
    <property type="evidence" value="ECO:0007669"/>
    <property type="project" value="TreeGrafter"/>
</dbReference>
<dbReference type="GO" id="GO:0032993">
    <property type="term" value="C:protein-DNA complex"/>
    <property type="evidence" value="ECO:0007669"/>
    <property type="project" value="TreeGrafter"/>
</dbReference>
<evidence type="ECO:0000313" key="9">
    <source>
        <dbReference type="EMBL" id="CAG7607047.1"/>
    </source>
</evidence>
<dbReference type="Pfam" id="PF07934">
    <property type="entry name" value="OGG_N"/>
    <property type="match status" value="1"/>
</dbReference>
<dbReference type="InterPro" id="IPR003265">
    <property type="entry name" value="HhH-GPD_domain"/>
</dbReference>
<dbReference type="EMBL" id="CAJVAS010000003">
    <property type="protein sequence ID" value="CAG7607047.1"/>
    <property type="molecule type" value="Genomic_DNA"/>
</dbReference>
<organism evidence="9 10">
    <name type="scientific">Paenibacillus solanacearum</name>
    <dbReference type="NCBI Taxonomy" id="2048548"/>
    <lineage>
        <taxon>Bacteria</taxon>
        <taxon>Bacillati</taxon>
        <taxon>Bacillota</taxon>
        <taxon>Bacilli</taxon>
        <taxon>Bacillales</taxon>
        <taxon>Paenibacillaceae</taxon>
        <taxon>Paenibacillus</taxon>
    </lineage>
</organism>
<dbReference type="PANTHER" id="PTHR43003:SF12">
    <property type="entry name" value="DNA-3-METHYLADENINE GLYCOSYLASE"/>
    <property type="match status" value="1"/>
</dbReference>
<dbReference type="SMART" id="SM00478">
    <property type="entry name" value="ENDO3c"/>
    <property type="match status" value="1"/>
</dbReference>
<gene>
    <name evidence="9" type="primary">alkA</name>
    <name evidence="9" type="ORF">PAESOLCIP111_00918</name>
</gene>
<evidence type="ECO:0000256" key="1">
    <source>
        <dbReference type="ARBA" id="ARBA00000086"/>
    </source>
</evidence>
<evidence type="ECO:0000313" key="10">
    <source>
        <dbReference type="Proteomes" id="UP000693672"/>
    </source>
</evidence>
<evidence type="ECO:0000256" key="4">
    <source>
        <dbReference type="ARBA" id="ARBA00022763"/>
    </source>
</evidence>
<comment type="similarity">
    <text evidence="2">Belongs to the alkylbase DNA glycosidase AlkA family.</text>
</comment>
<evidence type="ECO:0000256" key="5">
    <source>
        <dbReference type="ARBA" id="ARBA00022801"/>
    </source>
</evidence>
<dbReference type="GO" id="GO:0006289">
    <property type="term" value="P:nucleotide-excision repair"/>
    <property type="evidence" value="ECO:0007669"/>
    <property type="project" value="InterPro"/>
</dbReference>
<reference evidence="9" key="1">
    <citation type="submission" date="2021-06" db="EMBL/GenBank/DDBJ databases">
        <authorList>
            <person name="Criscuolo A."/>
        </authorList>
    </citation>
    <scope>NUCLEOTIDE SEQUENCE</scope>
    <source>
        <strain evidence="9">CIP111600</strain>
    </source>
</reference>
<dbReference type="InterPro" id="IPR000035">
    <property type="entry name" value="Alkylbase_DNA_glycsylse_CS"/>
</dbReference>
<dbReference type="InterPro" id="IPR012904">
    <property type="entry name" value="OGG_N"/>
</dbReference>
<evidence type="ECO:0000256" key="3">
    <source>
        <dbReference type="ARBA" id="ARBA00012000"/>
    </source>
</evidence>
<dbReference type="InterPro" id="IPR010316">
    <property type="entry name" value="AlkA_N"/>
</dbReference>
<comment type="catalytic activity">
    <reaction evidence="1">
        <text>Hydrolysis of alkylated DNA, releasing 3-methyladenine, 3-methylguanine, 7-methylguanine and 7-methyladenine.</text>
        <dbReference type="EC" id="3.2.2.21"/>
    </reaction>
</comment>
<keyword evidence="5 9" id="KW-0378">Hydrolase</keyword>
<dbReference type="SMART" id="SM01009">
    <property type="entry name" value="AlkA_N"/>
    <property type="match status" value="1"/>
</dbReference>
<dbReference type="GO" id="GO:0008534">
    <property type="term" value="F:oxidized purine nucleobase lesion DNA N-glycosylase activity"/>
    <property type="evidence" value="ECO:0007669"/>
    <property type="project" value="InterPro"/>
</dbReference>
<keyword evidence="10" id="KW-1185">Reference proteome</keyword>
<feature type="domain" description="DNA-3-methyladenine glycosylase AlkA N-terminal" evidence="8">
    <location>
        <begin position="6"/>
        <end position="126"/>
    </location>
</feature>